<keyword evidence="4" id="KW-0807">Transducer</keyword>
<keyword evidence="2" id="KW-0488">Methylation</keyword>
<dbReference type="InterPro" id="IPR004090">
    <property type="entry name" value="Chemotax_Me-accpt_rcpt"/>
</dbReference>
<dbReference type="SMART" id="SM00304">
    <property type="entry name" value="HAMP"/>
    <property type="match status" value="1"/>
</dbReference>
<keyword evidence="6" id="KW-0472">Membrane</keyword>
<evidence type="ECO:0000313" key="9">
    <source>
        <dbReference type="EMBL" id="RAS17356.1"/>
    </source>
</evidence>
<feature type="domain" description="HAMP" evidence="8">
    <location>
        <begin position="196"/>
        <end position="249"/>
    </location>
</feature>
<evidence type="ECO:0000313" key="10">
    <source>
        <dbReference type="Proteomes" id="UP000248918"/>
    </source>
</evidence>
<dbReference type="GO" id="GO:0007165">
    <property type="term" value="P:signal transduction"/>
    <property type="evidence" value="ECO:0007669"/>
    <property type="project" value="UniProtKB-KW"/>
</dbReference>
<dbReference type="PRINTS" id="PR00260">
    <property type="entry name" value="CHEMTRNSDUCR"/>
</dbReference>
<dbReference type="FunFam" id="1.10.287.950:FF:000001">
    <property type="entry name" value="Methyl-accepting chemotaxis sensory transducer"/>
    <property type="match status" value="1"/>
</dbReference>
<comment type="subcellular location">
    <subcellularLocation>
        <location evidence="1">Membrane</location>
    </subcellularLocation>
</comment>
<dbReference type="InterPro" id="IPR004089">
    <property type="entry name" value="MCPsignal_dom"/>
</dbReference>
<keyword evidence="6" id="KW-0812">Transmembrane</keyword>
<feature type="region of interest" description="Disordered" evidence="5">
    <location>
        <begin position="259"/>
        <end position="278"/>
    </location>
</feature>
<dbReference type="PROSITE" id="PS50885">
    <property type="entry name" value="HAMP"/>
    <property type="match status" value="1"/>
</dbReference>
<keyword evidence="6" id="KW-1133">Transmembrane helix</keyword>
<evidence type="ECO:0000256" key="2">
    <source>
        <dbReference type="ARBA" id="ARBA00022481"/>
    </source>
</evidence>
<gene>
    <name evidence="9" type="ORF">BX591_14729</name>
</gene>
<proteinExistence type="inferred from homology"/>
<comment type="caution">
    <text evidence="9">The sequence shown here is derived from an EMBL/GenBank/DDBJ whole genome shotgun (WGS) entry which is preliminary data.</text>
</comment>
<accession>A0A329BHD9</accession>
<protein>
    <submittedName>
        <fullName evidence="9">Methyl-accepting chemotaxis protein</fullName>
    </submittedName>
</protein>
<dbReference type="Pfam" id="PF00015">
    <property type="entry name" value="MCPsignal"/>
    <property type="match status" value="1"/>
</dbReference>
<reference evidence="9 10" key="1">
    <citation type="submission" date="2018-06" db="EMBL/GenBank/DDBJ databases">
        <title>Genomic Encyclopedia of Type Strains, Phase III (KMG-III): the genomes of soil and plant-associated and newly described type strains.</title>
        <authorList>
            <person name="Whitman W."/>
        </authorList>
    </citation>
    <scope>NUCLEOTIDE SEQUENCE [LARGE SCALE GENOMIC DNA]</scope>
    <source>
        <strain evidence="9 10">LMG 23644</strain>
    </source>
</reference>
<dbReference type="CDD" id="cd06225">
    <property type="entry name" value="HAMP"/>
    <property type="match status" value="1"/>
</dbReference>
<evidence type="ECO:0000259" key="8">
    <source>
        <dbReference type="PROSITE" id="PS50885"/>
    </source>
</evidence>
<evidence type="ECO:0000256" key="5">
    <source>
        <dbReference type="SAM" id="MobiDB-lite"/>
    </source>
</evidence>
<dbReference type="PANTHER" id="PTHR43531">
    <property type="entry name" value="PROTEIN ICFG"/>
    <property type="match status" value="1"/>
</dbReference>
<dbReference type="PROSITE" id="PS51257">
    <property type="entry name" value="PROKAR_LIPOPROTEIN"/>
    <property type="match status" value="1"/>
</dbReference>
<dbReference type="SMART" id="SM00283">
    <property type="entry name" value="MA"/>
    <property type="match status" value="1"/>
</dbReference>
<dbReference type="PANTHER" id="PTHR43531:SF14">
    <property type="entry name" value="METHYL-ACCEPTING CHEMOTAXIS PROTEIN I-RELATED"/>
    <property type="match status" value="1"/>
</dbReference>
<dbReference type="SUPFAM" id="SSF58104">
    <property type="entry name" value="Methyl-accepting chemotaxis protein (MCP) signaling domain"/>
    <property type="match status" value="1"/>
</dbReference>
<evidence type="ECO:0000256" key="3">
    <source>
        <dbReference type="ARBA" id="ARBA00029447"/>
    </source>
</evidence>
<comment type="similarity">
    <text evidence="3">Belongs to the methyl-accepting chemotaxis (MCP) protein family.</text>
</comment>
<dbReference type="InterPro" id="IPR051310">
    <property type="entry name" value="MCP_chemotaxis"/>
</dbReference>
<dbReference type="PROSITE" id="PS50111">
    <property type="entry name" value="CHEMOTAXIS_TRANSDUC_2"/>
    <property type="match status" value="1"/>
</dbReference>
<evidence type="ECO:0000256" key="4">
    <source>
        <dbReference type="PROSITE-ProRule" id="PRU00284"/>
    </source>
</evidence>
<dbReference type="Proteomes" id="UP000248918">
    <property type="component" value="Unassembled WGS sequence"/>
</dbReference>
<dbReference type="InterPro" id="IPR003660">
    <property type="entry name" value="HAMP_dom"/>
</dbReference>
<dbReference type="GO" id="GO:0006935">
    <property type="term" value="P:chemotaxis"/>
    <property type="evidence" value="ECO:0007669"/>
    <property type="project" value="InterPro"/>
</dbReference>
<evidence type="ECO:0000256" key="6">
    <source>
        <dbReference type="SAM" id="Phobius"/>
    </source>
</evidence>
<feature type="transmembrane region" description="Helical" evidence="6">
    <location>
        <begin position="176"/>
        <end position="194"/>
    </location>
</feature>
<dbReference type="EMBL" id="QLTK01000047">
    <property type="protein sequence ID" value="RAS17356.1"/>
    <property type="molecule type" value="Genomic_DNA"/>
</dbReference>
<name>A0A329BHD9_9BURK</name>
<dbReference type="Gene3D" id="1.10.287.950">
    <property type="entry name" value="Methyl-accepting chemotaxis protein"/>
    <property type="match status" value="1"/>
</dbReference>
<dbReference type="GO" id="GO:0004888">
    <property type="term" value="F:transmembrane signaling receptor activity"/>
    <property type="evidence" value="ECO:0007669"/>
    <property type="project" value="InterPro"/>
</dbReference>
<dbReference type="Pfam" id="PF00672">
    <property type="entry name" value="HAMP"/>
    <property type="match status" value="1"/>
</dbReference>
<feature type="domain" description="Methyl-accepting transducer" evidence="7">
    <location>
        <begin position="254"/>
        <end position="483"/>
    </location>
</feature>
<dbReference type="AlphaFoldDB" id="A0A329BHD9"/>
<evidence type="ECO:0000256" key="1">
    <source>
        <dbReference type="ARBA" id="ARBA00004370"/>
    </source>
</evidence>
<dbReference type="OrthoDB" id="8595413at2"/>
<organism evidence="9 10">
    <name type="scientific">Paraburkholderia bryophila</name>
    <dbReference type="NCBI Taxonomy" id="420952"/>
    <lineage>
        <taxon>Bacteria</taxon>
        <taxon>Pseudomonadati</taxon>
        <taxon>Pseudomonadota</taxon>
        <taxon>Betaproteobacteria</taxon>
        <taxon>Burkholderiales</taxon>
        <taxon>Burkholderiaceae</taxon>
        <taxon>Paraburkholderia</taxon>
    </lineage>
</organism>
<evidence type="ECO:0000259" key="7">
    <source>
        <dbReference type="PROSITE" id="PS50111"/>
    </source>
</evidence>
<dbReference type="GO" id="GO:0005886">
    <property type="term" value="C:plasma membrane"/>
    <property type="evidence" value="ECO:0007669"/>
    <property type="project" value="TreeGrafter"/>
</dbReference>
<sequence>MTIKLKLRLLMLVTFLAIGCGTVVTSIGFNSVSNAQAASHRLEKQARGLAEIKGSALSTIELDPSTDDTKKVFADAERNVSKWSSVILPLFESPEQQDRFSKVIAAWTSYDRKSRQLIDLAAHDSKAANDQVTALYHSDFQPLQVSIEQIIEEANQQAEQRDAAAIGTSTNAERTVVTVMVLVLALVVGWIMVLSRSIQRALLGIQSTLQQASESLDMTLRAPVHGKDEIGQTATAFNQLMDRIKGVMTEVRESVASVSTASKEIASGNTDLSSRTEQQAASLQETAASMEELTGTVRANAENARQASGLAANASDIAGHGSQVVTNVVGTMSEISESSSKIADIIGIIDGIAFQTNILALNAAVEAARAGEQGRGFAVVAGEVRTLAQRSASAAKEIKELINASTTHVSVGTELVGQAGATMRDIIAAVTRVTDIMGEIAAASDEQSKGIDQVGQAVTQMDEVTQQNAALVEQAAAAAQSLDDQAAKLHAAVTVFRL</sequence>